<name>A0AA39Y850_9PEZI</name>
<accession>A0AA39Y850</accession>
<evidence type="ECO:0000259" key="3">
    <source>
        <dbReference type="Pfam" id="PF21666"/>
    </source>
</evidence>
<sequence length="606" mass="69184">MASISENESSLFPGQDNFLPGFGLPIDTWPAWSRKKNKERFPHAISEFGTAKAITLRERRMLDFINKISDKPEWDRKVFDEAIVSEWRVEAMRYDDKIEDVYLSKQMFDYCILELREKAMVHREKGLVPVLDTEATVVKSDVAVPETLRQALLEHVKPLEDVPEHLKDWHPGSNEMVLDLVHPSLFPVVFGRTRALPTGRVPLNDCVKHTGKGEVIPEHDADDYDIDDWIEDSIGLPAWGDYQWLPAQIDFTADGQPKIASYINNLHPRDHAGLYHVLEQLVDKAIPLWNECLSWFHDRTRINPTTLDNSNWDAPPFPARATHPDSQLNDSNAPWTSEQDRAWASSHDLADAYDEWWRANRVLKPLEPRAFRPATTQHHRRSGASPINLRTDFAYSGLQIIFKLATIHLTPSKSVYPGGQWHIEGSLAERICATALYYPRSTNTTPATLSFRTTLDVERAVMTPPQDEWESMAAYCGIANETTAAVQRLGGVATTEGRMVAFPNVLQHRVGPVRLVDEGRAGSRMVVAMFLVDPRQRVLSSAEVPPQRRDWWEREVGREVGEEEVEGTWGWDEAVRVREELMAERGRMGEDLDEIVQERVFSFCEH</sequence>
<dbReference type="Pfam" id="PF21666">
    <property type="entry name" value="DUF4246_N"/>
    <property type="match status" value="1"/>
</dbReference>
<protein>
    <submittedName>
        <fullName evidence="4">Uncharacterized protein</fullName>
    </submittedName>
</protein>
<evidence type="ECO:0000313" key="5">
    <source>
        <dbReference type="Proteomes" id="UP001175001"/>
    </source>
</evidence>
<feature type="domain" description="DUF4246" evidence="3">
    <location>
        <begin position="19"/>
        <end position="90"/>
    </location>
</feature>
<dbReference type="PANTHER" id="PTHR33119:SF1">
    <property type="entry name" value="FE2OG DIOXYGENASE DOMAIN-CONTAINING PROTEIN"/>
    <property type="match status" value="1"/>
</dbReference>
<feature type="compositionally biased region" description="Polar residues" evidence="1">
    <location>
        <begin position="324"/>
        <end position="334"/>
    </location>
</feature>
<evidence type="ECO:0000256" key="1">
    <source>
        <dbReference type="SAM" id="MobiDB-lite"/>
    </source>
</evidence>
<gene>
    <name evidence="4" type="ORF">DIS24_g7384</name>
</gene>
<dbReference type="PANTHER" id="PTHR33119">
    <property type="entry name" value="IFI3P"/>
    <property type="match status" value="1"/>
</dbReference>
<reference evidence="4" key="1">
    <citation type="submission" date="2023-06" db="EMBL/GenBank/DDBJ databases">
        <title>Multi-omics analyses reveal the molecular pathogenesis toolkit of Lasiodiplodia hormozganensis, a cross-kingdom pathogen.</title>
        <authorList>
            <person name="Felix C."/>
            <person name="Meneses R."/>
            <person name="Goncalves M.F.M."/>
            <person name="Tilleman L."/>
            <person name="Duarte A.S."/>
            <person name="Jorrin-Novo J.V."/>
            <person name="Van De Peer Y."/>
            <person name="Deforce D."/>
            <person name="Van Nieuwerburgh F."/>
            <person name="Esteves A.C."/>
            <person name="Alves A."/>
        </authorList>
    </citation>
    <scope>NUCLEOTIDE SEQUENCE</scope>
    <source>
        <strain evidence="4">CBS 339.90</strain>
    </source>
</reference>
<keyword evidence="5" id="KW-1185">Reference proteome</keyword>
<evidence type="ECO:0000313" key="4">
    <source>
        <dbReference type="EMBL" id="KAK0647806.1"/>
    </source>
</evidence>
<feature type="region of interest" description="Disordered" evidence="1">
    <location>
        <begin position="307"/>
        <end position="334"/>
    </location>
</feature>
<proteinExistence type="predicted"/>
<feature type="domain" description="DUF4246" evidence="2">
    <location>
        <begin position="106"/>
        <end position="554"/>
    </location>
</feature>
<organism evidence="4 5">
    <name type="scientific">Lasiodiplodia hormozganensis</name>
    <dbReference type="NCBI Taxonomy" id="869390"/>
    <lineage>
        <taxon>Eukaryota</taxon>
        <taxon>Fungi</taxon>
        <taxon>Dikarya</taxon>
        <taxon>Ascomycota</taxon>
        <taxon>Pezizomycotina</taxon>
        <taxon>Dothideomycetes</taxon>
        <taxon>Dothideomycetes incertae sedis</taxon>
        <taxon>Botryosphaeriales</taxon>
        <taxon>Botryosphaeriaceae</taxon>
        <taxon>Lasiodiplodia</taxon>
    </lineage>
</organism>
<dbReference type="Pfam" id="PF14033">
    <property type="entry name" value="DUF4246"/>
    <property type="match status" value="1"/>
</dbReference>
<dbReference type="InterPro" id="IPR049192">
    <property type="entry name" value="DUF4246_C"/>
</dbReference>
<dbReference type="InterPro" id="IPR049207">
    <property type="entry name" value="DUF4246_N"/>
</dbReference>
<dbReference type="InterPro" id="IPR025340">
    <property type="entry name" value="DUF4246"/>
</dbReference>
<dbReference type="Proteomes" id="UP001175001">
    <property type="component" value="Unassembled WGS sequence"/>
</dbReference>
<comment type="caution">
    <text evidence="4">The sequence shown here is derived from an EMBL/GenBank/DDBJ whole genome shotgun (WGS) entry which is preliminary data.</text>
</comment>
<dbReference type="EMBL" id="JAUJDW010000043">
    <property type="protein sequence ID" value="KAK0647806.1"/>
    <property type="molecule type" value="Genomic_DNA"/>
</dbReference>
<dbReference type="AlphaFoldDB" id="A0AA39Y850"/>
<evidence type="ECO:0000259" key="2">
    <source>
        <dbReference type="Pfam" id="PF14033"/>
    </source>
</evidence>